<dbReference type="PANTHER" id="PTHR37165:SF1">
    <property type="entry name" value="TYPE 1 ENCAPSULIN SHELL PROTEIN"/>
    <property type="match status" value="1"/>
</dbReference>
<proteinExistence type="inferred from homology"/>
<dbReference type="NCBIfam" id="NF041155">
    <property type="entry name" value="encap_f1"/>
    <property type="match status" value="1"/>
</dbReference>
<accession>A0A4Q2EGM0</accession>
<dbReference type="EMBL" id="PPCV01000008">
    <property type="protein sequence ID" value="RXW31504.1"/>
    <property type="molecule type" value="Genomic_DNA"/>
</dbReference>
<comment type="subcellular location">
    <subcellularLocation>
        <location evidence="1">Encapsulin nanocompartment</location>
    </subcellularLocation>
</comment>
<dbReference type="GO" id="GO:0140737">
    <property type="term" value="C:encapsulin nanocompartment"/>
    <property type="evidence" value="ECO:0007669"/>
    <property type="project" value="UniProtKB-SubCell"/>
</dbReference>
<dbReference type="RefSeq" id="WP_129459389.1">
    <property type="nucleotide sequence ID" value="NZ_PPCV01000008.1"/>
</dbReference>
<dbReference type="InterPro" id="IPR007544">
    <property type="entry name" value="ENCAP"/>
</dbReference>
<evidence type="ECO:0000256" key="2">
    <source>
        <dbReference type="ARBA" id="ARBA00033743"/>
    </source>
</evidence>
<dbReference type="OrthoDB" id="2922at2"/>
<reference evidence="5 6" key="1">
    <citation type="submission" date="2018-01" db="EMBL/GenBank/DDBJ databases">
        <title>Lactibacter flavus gen. nov., sp. nov., a novel bacterium of the family Propionibacteriaceae isolated from raw milk and dairy products.</title>
        <authorList>
            <person name="Wenning M."/>
            <person name="Breitenwieser F."/>
            <person name="Huptas C."/>
            <person name="von Neubeck M."/>
            <person name="Busse H.-J."/>
            <person name="Scherer S."/>
        </authorList>
    </citation>
    <scope>NUCLEOTIDE SEQUENCE [LARGE SCALE GENOMIC DNA]</scope>
    <source>
        <strain evidence="5 6">VG341</strain>
    </source>
</reference>
<evidence type="ECO:0000313" key="6">
    <source>
        <dbReference type="Proteomes" id="UP000290624"/>
    </source>
</evidence>
<evidence type="ECO:0000256" key="1">
    <source>
        <dbReference type="ARBA" id="ARBA00033738"/>
    </source>
</evidence>
<organism evidence="5 6">
    <name type="scientific">Propioniciclava flava</name>
    <dbReference type="NCBI Taxonomy" id="2072026"/>
    <lineage>
        <taxon>Bacteria</taxon>
        <taxon>Bacillati</taxon>
        <taxon>Actinomycetota</taxon>
        <taxon>Actinomycetes</taxon>
        <taxon>Propionibacteriales</taxon>
        <taxon>Propionibacteriaceae</taxon>
        <taxon>Propioniciclava</taxon>
    </lineage>
</organism>
<sequence length="265" mass="28752">MNNLHRSLAPISDAAWRDIEEEAKRTFQRNIAARRVVDVSGPHGSDFSAVALGRLEDVAAPTDGVESRLYRVAPVVQLRVPFTLSRVEIDSVERGSQDADWEPLKEAAQRIAYAEDRAILDGYSAAGIRGIRPSSSNTVVPVPQDAVDVPEAISSALSQLRLAGVEGPYSVLLGAELYTLVSETSDHGVPILDHLNRLVDGEIIWAPAIRGAVVVTTRGGDFDLQLGQDLSIGYLSHDAESVQLYFQESFAFRSNTDEASVSLTR</sequence>
<dbReference type="Proteomes" id="UP000290624">
    <property type="component" value="Unassembled WGS sequence"/>
</dbReference>
<evidence type="ECO:0000313" key="5">
    <source>
        <dbReference type="EMBL" id="RXW31504.1"/>
    </source>
</evidence>
<protein>
    <recommendedName>
        <fullName evidence="4">Type 1 encapsulin shell protein</fullName>
    </recommendedName>
</protein>
<dbReference type="Gene3D" id="3.30.2400.30">
    <property type="match status" value="1"/>
</dbReference>
<dbReference type="PANTHER" id="PTHR37165">
    <property type="entry name" value="PEPTIDASE U56 FAMILY"/>
    <property type="match status" value="1"/>
</dbReference>
<comment type="caution">
    <text evidence="5">The sequence shown here is derived from an EMBL/GenBank/DDBJ whole genome shotgun (WGS) entry which is preliminary data.</text>
</comment>
<dbReference type="PIRSF" id="PIRSF019254">
    <property type="entry name" value="CFP29"/>
    <property type="match status" value="1"/>
</dbReference>
<dbReference type="AlphaFoldDB" id="A0A4Q2EGM0"/>
<dbReference type="Gene3D" id="3.30.2320.10">
    <property type="entry name" value="hypothetical protein PF0899 domain"/>
    <property type="match status" value="1"/>
</dbReference>
<gene>
    <name evidence="5" type="ORF">C1706_11540</name>
</gene>
<comment type="similarity">
    <text evidence="2">Belongs to the encapsulin family. Family 1 subfamily.</text>
</comment>
<name>A0A4Q2EGM0_9ACTN</name>
<keyword evidence="3" id="KW-1284">Encapsulin nanocompartment</keyword>
<keyword evidence="6" id="KW-1185">Reference proteome</keyword>
<dbReference type="InterPro" id="IPR051429">
    <property type="entry name" value="Encapsulin_nc"/>
</dbReference>
<evidence type="ECO:0000256" key="4">
    <source>
        <dbReference type="ARBA" id="ARBA00050023"/>
    </source>
</evidence>
<dbReference type="Pfam" id="PF04454">
    <property type="entry name" value="Linocin_M18"/>
    <property type="match status" value="1"/>
</dbReference>
<evidence type="ECO:0000256" key="3">
    <source>
        <dbReference type="ARBA" id="ARBA00033787"/>
    </source>
</evidence>